<dbReference type="InterPro" id="IPR036390">
    <property type="entry name" value="WH_DNA-bd_sf"/>
</dbReference>
<dbReference type="SMART" id="SM00526">
    <property type="entry name" value="H15"/>
    <property type="match status" value="1"/>
</dbReference>
<evidence type="ECO:0000256" key="5">
    <source>
        <dbReference type="PROSITE-ProRule" id="PRU00277"/>
    </source>
</evidence>
<evidence type="ECO:0000256" key="2">
    <source>
        <dbReference type="ARBA" id="ARBA00013194"/>
    </source>
</evidence>
<dbReference type="InterPro" id="IPR029056">
    <property type="entry name" value="Ribokinase-like"/>
</dbReference>
<accession>A0A1Y5IEV7</accession>
<feature type="domain" description="PPIase FKBP-type" evidence="6">
    <location>
        <begin position="99"/>
        <end position="185"/>
    </location>
</feature>
<evidence type="ECO:0000256" key="4">
    <source>
        <dbReference type="ARBA" id="ARBA00023235"/>
    </source>
</evidence>
<dbReference type="GO" id="GO:0000786">
    <property type="term" value="C:nucleosome"/>
    <property type="evidence" value="ECO:0007669"/>
    <property type="project" value="InterPro"/>
</dbReference>
<dbReference type="Pfam" id="PF00254">
    <property type="entry name" value="FKBP_C"/>
    <property type="match status" value="1"/>
</dbReference>
<dbReference type="Pfam" id="PF00538">
    <property type="entry name" value="Linker_histone"/>
    <property type="match status" value="1"/>
</dbReference>
<keyword evidence="3 5" id="KW-0697">Rotamase</keyword>
<dbReference type="Gene3D" id="3.40.1190.20">
    <property type="match status" value="1"/>
</dbReference>
<dbReference type="EC" id="5.2.1.8" evidence="2 5"/>
<dbReference type="GO" id="GO:0006334">
    <property type="term" value="P:nucleosome assembly"/>
    <property type="evidence" value="ECO:0007669"/>
    <property type="project" value="InterPro"/>
</dbReference>
<dbReference type="Gene3D" id="1.10.10.10">
    <property type="entry name" value="Winged helix-like DNA-binding domain superfamily/Winged helix DNA-binding domain"/>
    <property type="match status" value="1"/>
</dbReference>
<keyword evidence="4 5" id="KW-0413">Isomerase</keyword>
<dbReference type="GO" id="GO:0003677">
    <property type="term" value="F:DNA binding"/>
    <property type="evidence" value="ECO:0007669"/>
    <property type="project" value="InterPro"/>
</dbReference>
<dbReference type="SUPFAM" id="SSF54534">
    <property type="entry name" value="FKBP-like"/>
    <property type="match status" value="1"/>
</dbReference>
<feature type="domain" description="H15" evidence="7">
    <location>
        <begin position="4"/>
        <end position="70"/>
    </location>
</feature>
<dbReference type="PROSITE" id="PS51504">
    <property type="entry name" value="H15"/>
    <property type="match status" value="1"/>
</dbReference>
<dbReference type="InterPro" id="IPR046357">
    <property type="entry name" value="PPIase_dom_sf"/>
</dbReference>
<dbReference type="Pfam" id="PF00294">
    <property type="entry name" value="PfkB"/>
    <property type="match status" value="1"/>
</dbReference>
<comment type="catalytic activity">
    <reaction evidence="1 5">
        <text>[protein]-peptidylproline (omega=180) = [protein]-peptidylproline (omega=0)</text>
        <dbReference type="Rhea" id="RHEA:16237"/>
        <dbReference type="Rhea" id="RHEA-COMP:10747"/>
        <dbReference type="Rhea" id="RHEA-COMP:10748"/>
        <dbReference type="ChEBI" id="CHEBI:83833"/>
        <dbReference type="ChEBI" id="CHEBI:83834"/>
        <dbReference type="EC" id="5.2.1.8"/>
    </reaction>
</comment>
<dbReference type="InterPro" id="IPR036388">
    <property type="entry name" value="WH-like_DNA-bd_sf"/>
</dbReference>
<name>A0A1Y5IEV7_OSTTA</name>
<dbReference type="Proteomes" id="UP000195557">
    <property type="component" value="Unassembled WGS sequence"/>
</dbReference>
<dbReference type="FunFam" id="3.10.50.40:FF:000006">
    <property type="entry name" value="Peptidyl-prolyl cis-trans isomerase"/>
    <property type="match status" value="1"/>
</dbReference>
<dbReference type="Gene3D" id="3.10.50.40">
    <property type="match status" value="1"/>
</dbReference>
<proteinExistence type="predicted"/>
<evidence type="ECO:0000256" key="3">
    <source>
        <dbReference type="ARBA" id="ARBA00023110"/>
    </source>
</evidence>
<dbReference type="PANTHER" id="PTHR47098:SF2">
    <property type="entry name" value="PROTEIN MAK32"/>
    <property type="match status" value="1"/>
</dbReference>
<dbReference type="PROSITE" id="PS50059">
    <property type="entry name" value="FKBP_PPIASE"/>
    <property type="match status" value="1"/>
</dbReference>
<dbReference type="InterPro" id="IPR005818">
    <property type="entry name" value="Histone_H1/H5_H15"/>
</dbReference>
<evidence type="ECO:0000256" key="1">
    <source>
        <dbReference type="ARBA" id="ARBA00000971"/>
    </source>
</evidence>
<evidence type="ECO:0000313" key="8">
    <source>
        <dbReference type="EMBL" id="OUS48118.1"/>
    </source>
</evidence>
<gene>
    <name evidence="8" type="ORF">BE221DRAFT_69939</name>
</gene>
<organism evidence="8">
    <name type="scientific">Ostreococcus tauri</name>
    <name type="common">Marine green alga</name>
    <dbReference type="NCBI Taxonomy" id="70448"/>
    <lineage>
        <taxon>Eukaryota</taxon>
        <taxon>Viridiplantae</taxon>
        <taxon>Chlorophyta</taxon>
        <taxon>Mamiellophyceae</taxon>
        <taxon>Mamiellales</taxon>
        <taxon>Bathycoccaceae</taxon>
        <taxon>Ostreococcus</taxon>
    </lineage>
</organism>
<protein>
    <recommendedName>
        <fullName evidence="2 5">peptidylprolyl isomerase</fullName>
        <ecNumber evidence="2 5">5.2.1.8</ecNumber>
    </recommendedName>
</protein>
<dbReference type="eggNOG" id="ENOG502RZ80">
    <property type="taxonomic scope" value="Eukaryota"/>
</dbReference>
<dbReference type="SUPFAM" id="SSF53613">
    <property type="entry name" value="Ribokinase-like"/>
    <property type="match status" value="1"/>
</dbReference>
<evidence type="ECO:0000259" key="6">
    <source>
        <dbReference type="PROSITE" id="PS50059"/>
    </source>
</evidence>
<dbReference type="PANTHER" id="PTHR47098">
    <property type="entry name" value="PROTEIN MAK32"/>
    <property type="match status" value="1"/>
</dbReference>
<dbReference type="EMBL" id="KZ155776">
    <property type="protein sequence ID" value="OUS48118.1"/>
    <property type="molecule type" value="Genomic_DNA"/>
</dbReference>
<dbReference type="InterPro" id="IPR011611">
    <property type="entry name" value="PfkB_dom"/>
</dbReference>
<sequence>MPPKPKTILDKVLVAIEDLKSPTGSSRQALAKYLKEHFEHDNPSALKRALDKAVSDGRLEQRGQSYLVPGVTYDAPEDERVEIEVLSEGFEESGRCEKGDQVCVTYVGRLKATGEVFERSRGLFRFTLGYGEVIKGWEEGVLGMKVDETRRLTIPPKLAYGKRGSPPEIPEDATLVFEMTMLRFEPVYSPFTAMRGTTLASSVGPARAASIRVVASTSRPTSIDFVSTTLIVDDLVFADGTTRMAVLGGGGPQTLFGAALHRDALTLGLVAGVGTLDCPSECVEWLERIGVDVSGLLPMSGMQTPRAWQITESDGRRTQVWRPVASDALYEMLRPRFETWPERFRNARAVHFGLHPERPDYELVRALREDGEVGLVSIEPFTHALNPLSVGELQRLASLGDVFSPNEREAKSFFRDGEKMSTMDLVKALCDAGAQTVCIRRGSKGAVVYDTHKNLGYQCGAYSNCRVVDETGCGNAFCGGFAAALCSGETILDGLVLGIAASSIMLEHVGVPVGSIEREHRPEAARRAKIIAAEVEEFRLLAN</sequence>
<dbReference type="InterPro" id="IPR001179">
    <property type="entry name" value="PPIase_FKBP_dom"/>
</dbReference>
<dbReference type="AlphaFoldDB" id="A0A1Y5IEV7"/>
<reference evidence="8" key="1">
    <citation type="submission" date="2017-04" db="EMBL/GenBank/DDBJ databases">
        <title>Population genomics of picophytoplankton unveils novel chromosome hypervariability.</title>
        <authorList>
            <consortium name="DOE Joint Genome Institute"/>
            <person name="Blanc-Mathieu R."/>
            <person name="Krasovec M."/>
            <person name="Hebrard M."/>
            <person name="Yau S."/>
            <person name="Desgranges E."/>
            <person name="Martin J."/>
            <person name="Schackwitz W."/>
            <person name="Kuo A."/>
            <person name="Salin G."/>
            <person name="Donnadieu C."/>
            <person name="Desdevises Y."/>
            <person name="Sanchez-Ferandin S."/>
            <person name="Moreau H."/>
            <person name="Rivals E."/>
            <person name="Grigoriev I.V."/>
            <person name="Grimsley N."/>
            <person name="Eyre-Walker A."/>
            <person name="Piganeau G."/>
        </authorList>
    </citation>
    <scope>NUCLEOTIDE SEQUENCE [LARGE SCALE GENOMIC DNA]</scope>
    <source>
        <strain evidence="8">RCC 1115</strain>
    </source>
</reference>
<dbReference type="SUPFAM" id="SSF46785">
    <property type="entry name" value="Winged helix' DNA-binding domain"/>
    <property type="match status" value="1"/>
</dbReference>
<evidence type="ECO:0000259" key="7">
    <source>
        <dbReference type="PROSITE" id="PS51504"/>
    </source>
</evidence>
<dbReference type="GO" id="GO:0003755">
    <property type="term" value="F:peptidyl-prolyl cis-trans isomerase activity"/>
    <property type="evidence" value="ECO:0007669"/>
    <property type="project" value="UniProtKB-KW"/>
</dbReference>